<protein>
    <submittedName>
        <fullName evidence="5">Glutathione S-transferase family protein</fullName>
    </submittedName>
</protein>
<dbReference type="NCBIfam" id="NF008731">
    <property type="entry name" value="PRK11752.1"/>
    <property type="match status" value="1"/>
</dbReference>
<dbReference type="Gene3D" id="3.40.30.10">
    <property type="entry name" value="Glutaredoxin"/>
    <property type="match status" value="1"/>
</dbReference>
<name>A0AAD3CWZ1_9STRA</name>
<comment type="caution">
    <text evidence="5">The sequence shown here is derived from an EMBL/GenBank/DDBJ whole genome shotgun (WGS) entry which is preliminary data.</text>
</comment>
<dbReference type="PANTHER" id="PTHR44051:SF22">
    <property type="entry name" value="DISULFIDE-BOND OXIDOREDUCTASE YGHU"/>
    <property type="match status" value="1"/>
</dbReference>
<feature type="region of interest" description="Disordered" evidence="2">
    <location>
        <begin position="1"/>
        <end position="54"/>
    </location>
</feature>
<evidence type="ECO:0000259" key="4">
    <source>
        <dbReference type="PROSITE" id="PS50405"/>
    </source>
</evidence>
<dbReference type="InterPro" id="IPR004045">
    <property type="entry name" value="Glutathione_S-Trfase_N"/>
</dbReference>
<feature type="domain" description="GST C-terminal" evidence="4">
    <location>
        <begin position="166"/>
        <end position="299"/>
    </location>
</feature>
<evidence type="ECO:0000259" key="3">
    <source>
        <dbReference type="PROSITE" id="PS50404"/>
    </source>
</evidence>
<dbReference type="CDD" id="cd03048">
    <property type="entry name" value="GST_N_Ure2p_like"/>
    <property type="match status" value="1"/>
</dbReference>
<reference evidence="5 6" key="1">
    <citation type="journal article" date="2021" name="Sci. Rep.">
        <title>The genome of the diatom Chaetoceros tenuissimus carries an ancient integrated fragment of an extant virus.</title>
        <authorList>
            <person name="Hongo Y."/>
            <person name="Kimura K."/>
            <person name="Takaki Y."/>
            <person name="Yoshida Y."/>
            <person name="Baba S."/>
            <person name="Kobayashi G."/>
            <person name="Nagasaki K."/>
            <person name="Hano T."/>
            <person name="Tomaru Y."/>
        </authorList>
    </citation>
    <scope>NUCLEOTIDE SEQUENCE [LARGE SCALE GENOMIC DNA]</scope>
    <source>
        <strain evidence="5 6">NIES-3715</strain>
    </source>
</reference>
<dbReference type="SFLD" id="SFLDG00358">
    <property type="entry name" value="Main_(cytGST)"/>
    <property type="match status" value="1"/>
</dbReference>
<dbReference type="PROSITE" id="PS50404">
    <property type="entry name" value="GST_NTER"/>
    <property type="match status" value="1"/>
</dbReference>
<evidence type="ECO:0000256" key="2">
    <source>
        <dbReference type="SAM" id="MobiDB-lite"/>
    </source>
</evidence>
<feature type="domain" description="GST N-terminal" evidence="3">
    <location>
        <begin position="71"/>
        <end position="163"/>
    </location>
</feature>
<keyword evidence="6" id="KW-1185">Reference proteome</keyword>
<dbReference type="Pfam" id="PF13410">
    <property type="entry name" value="GST_C_2"/>
    <property type="match status" value="1"/>
</dbReference>
<accession>A0AAD3CWZ1</accession>
<dbReference type="SUPFAM" id="SSF52833">
    <property type="entry name" value="Thioredoxin-like"/>
    <property type="match status" value="1"/>
</dbReference>
<evidence type="ECO:0000313" key="6">
    <source>
        <dbReference type="Proteomes" id="UP001054902"/>
    </source>
</evidence>
<comment type="similarity">
    <text evidence="1">Belongs to the GST superfamily.</text>
</comment>
<dbReference type="SFLD" id="SFLDG01151">
    <property type="entry name" value="Main.2:_Nu-like"/>
    <property type="match status" value="1"/>
</dbReference>
<dbReference type="Gene3D" id="1.20.1050.10">
    <property type="match status" value="1"/>
</dbReference>
<gene>
    <name evidence="5" type="ORF">CTEN210_08956</name>
</gene>
<dbReference type="InterPro" id="IPR036249">
    <property type="entry name" value="Thioredoxin-like_sf"/>
</dbReference>
<evidence type="ECO:0000256" key="1">
    <source>
        <dbReference type="ARBA" id="ARBA00007409"/>
    </source>
</evidence>
<dbReference type="SFLD" id="SFLDS00019">
    <property type="entry name" value="Glutathione_Transferase_(cytos"/>
    <property type="match status" value="1"/>
</dbReference>
<feature type="compositionally biased region" description="Basic and acidic residues" evidence="2">
    <location>
        <begin position="13"/>
        <end position="28"/>
    </location>
</feature>
<dbReference type="InterPro" id="IPR040079">
    <property type="entry name" value="Glutathione_S-Trfase"/>
</dbReference>
<dbReference type="Pfam" id="PF02798">
    <property type="entry name" value="GST_N"/>
    <property type="match status" value="1"/>
</dbReference>
<dbReference type="InterPro" id="IPR036282">
    <property type="entry name" value="Glutathione-S-Trfase_C_sf"/>
</dbReference>
<dbReference type="InterPro" id="IPR010987">
    <property type="entry name" value="Glutathione-S-Trfase_C-like"/>
</dbReference>
<dbReference type="AlphaFoldDB" id="A0AAD3CWZ1"/>
<dbReference type="Proteomes" id="UP001054902">
    <property type="component" value="Unassembled WGS sequence"/>
</dbReference>
<evidence type="ECO:0000313" key="5">
    <source>
        <dbReference type="EMBL" id="GFH52480.1"/>
    </source>
</evidence>
<sequence length="299" mass="34112">MTRLPSYLLIDEPDTKKPKTEEKKEEKPQSLPEGYEVPKVWQSPPPMGGKINAMNKPEAGARYEAELPKGDKPYQLYSLFTPNGQKVSILMEELGLEYDPHVINIMKNEQFSSGFTHLNPNSKIPVLLDTTVKVPHDPKAGGLRVFESGNILLYLAEKHGKFIPKDPIGRTECLNWLFWQMGTAPYIGGGFGHFYRYAPVKIEYCINRFSMEAKRILDVLDKHLASKSVITGEENTFICGKEYTIADMAIFPWISCIEHYYQAKEFLDLESYKHVGRWCKLLLEREAVAKGMKVCPISF</sequence>
<dbReference type="PROSITE" id="PS50405">
    <property type="entry name" value="GST_CTER"/>
    <property type="match status" value="1"/>
</dbReference>
<dbReference type="PANTHER" id="PTHR44051">
    <property type="entry name" value="GLUTATHIONE S-TRANSFERASE-RELATED"/>
    <property type="match status" value="1"/>
</dbReference>
<proteinExistence type="inferred from homology"/>
<dbReference type="EMBL" id="BLLK01000045">
    <property type="protein sequence ID" value="GFH52480.1"/>
    <property type="molecule type" value="Genomic_DNA"/>
</dbReference>
<dbReference type="SUPFAM" id="SSF47616">
    <property type="entry name" value="GST C-terminal domain-like"/>
    <property type="match status" value="1"/>
</dbReference>
<organism evidence="5 6">
    <name type="scientific">Chaetoceros tenuissimus</name>
    <dbReference type="NCBI Taxonomy" id="426638"/>
    <lineage>
        <taxon>Eukaryota</taxon>
        <taxon>Sar</taxon>
        <taxon>Stramenopiles</taxon>
        <taxon>Ochrophyta</taxon>
        <taxon>Bacillariophyta</taxon>
        <taxon>Coscinodiscophyceae</taxon>
        <taxon>Chaetocerotophycidae</taxon>
        <taxon>Chaetocerotales</taxon>
        <taxon>Chaetocerotaceae</taxon>
        <taxon>Chaetoceros</taxon>
    </lineage>
</organism>